<sequence>MNWILAPLALLVVVIAAAMAYVRLAPTDAAAWHVDPMEVDPPKEGGWLVRPARGNAAAPVFPVSTAGLLEAIDSIARETPRTERLAGSVQEGRITYVTRSQLWGFPDYITVAAIPTEGGAAPVIYSRLRFGKSDMGVNRKRAEDWVAQLRQRLG</sequence>
<dbReference type="AlphaFoldDB" id="A0A1H9PKH4"/>
<evidence type="ECO:0008006" key="3">
    <source>
        <dbReference type="Google" id="ProtNLM"/>
    </source>
</evidence>
<accession>A0A1H9PKH4</accession>
<dbReference type="Pfam" id="PF07386">
    <property type="entry name" value="DUF1499"/>
    <property type="match status" value="1"/>
</dbReference>
<dbReference type="OrthoDB" id="8479024at2"/>
<evidence type="ECO:0000313" key="2">
    <source>
        <dbReference type="Proteomes" id="UP000198885"/>
    </source>
</evidence>
<protein>
    <recommendedName>
        <fullName evidence="3">DUF1499 domain-containing protein</fullName>
    </recommendedName>
</protein>
<name>A0A1H9PKH4_9RHOB</name>
<dbReference type="RefSeq" id="WP_092687120.1">
    <property type="nucleotide sequence ID" value="NZ_FOGU01000001.1"/>
</dbReference>
<dbReference type="STRING" id="641238.SAMN04490244_101225"/>
<dbReference type="Proteomes" id="UP000198885">
    <property type="component" value="Unassembled WGS sequence"/>
</dbReference>
<reference evidence="1 2" key="1">
    <citation type="submission" date="2016-10" db="EMBL/GenBank/DDBJ databases">
        <authorList>
            <person name="de Groot N.N."/>
        </authorList>
    </citation>
    <scope>NUCLEOTIDE SEQUENCE [LARGE SCALE GENOMIC DNA]</scope>
    <source>
        <strain evidence="1 2">DSM 23042</strain>
    </source>
</reference>
<dbReference type="EMBL" id="FOGU01000001">
    <property type="protein sequence ID" value="SER48627.1"/>
    <property type="molecule type" value="Genomic_DNA"/>
</dbReference>
<gene>
    <name evidence="1" type="ORF">SAMN04490244_101225</name>
</gene>
<organism evidence="1 2">
    <name type="scientific">Tranquillimonas rosea</name>
    <dbReference type="NCBI Taxonomy" id="641238"/>
    <lineage>
        <taxon>Bacteria</taxon>
        <taxon>Pseudomonadati</taxon>
        <taxon>Pseudomonadota</taxon>
        <taxon>Alphaproteobacteria</taxon>
        <taxon>Rhodobacterales</taxon>
        <taxon>Roseobacteraceae</taxon>
        <taxon>Tranquillimonas</taxon>
    </lineage>
</organism>
<proteinExistence type="predicted"/>
<keyword evidence="2" id="KW-1185">Reference proteome</keyword>
<evidence type="ECO:0000313" key="1">
    <source>
        <dbReference type="EMBL" id="SER48627.1"/>
    </source>
</evidence>
<dbReference type="InterPro" id="IPR010865">
    <property type="entry name" value="DUF1499"/>
</dbReference>